<feature type="region of interest" description="Disordered" evidence="1">
    <location>
        <begin position="23"/>
        <end position="67"/>
    </location>
</feature>
<evidence type="ECO:0000313" key="4">
    <source>
        <dbReference type="Proteomes" id="UP000321363"/>
    </source>
</evidence>
<reference evidence="3 4" key="1">
    <citation type="journal article" date="2005" name="Int. J. Syst. Evol. Microbiol.">
        <title>Bacillus litoralis sp. nov., isolated from a tidal flat of the Yellow Sea in Korea.</title>
        <authorList>
            <person name="Yoon J.H."/>
            <person name="Oh T.K."/>
        </authorList>
    </citation>
    <scope>NUCLEOTIDE SEQUENCE [LARGE SCALE GENOMIC DNA]</scope>
    <source>
        <strain evidence="3 4">SW-211</strain>
    </source>
</reference>
<feature type="chain" id="PRO_5038950355" description="DUF3993 domain-containing protein" evidence="2">
    <location>
        <begin position="23"/>
        <end position="232"/>
    </location>
</feature>
<evidence type="ECO:0000256" key="1">
    <source>
        <dbReference type="SAM" id="MobiDB-lite"/>
    </source>
</evidence>
<keyword evidence="4" id="KW-1185">Reference proteome</keyword>
<organism evidence="3 4">
    <name type="scientific">Metabacillus litoralis</name>
    <dbReference type="NCBI Taxonomy" id="152268"/>
    <lineage>
        <taxon>Bacteria</taxon>
        <taxon>Bacillati</taxon>
        <taxon>Bacillota</taxon>
        <taxon>Bacilli</taxon>
        <taxon>Bacillales</taxon>
        <taxon>Bacillaceae</taxon>
        <taxon>Metabacillus</taxon>
    </lineage>
</organism>
<keyword evidence="2" id="KW-0732">Signal</keyword>
<name>A0A5C6VXH5_9BACI</name>
<dbReference type="OrthoDB" id="1267107at2"/>
<feature type="compositionally biased region" description="Acidic residues" evidence="1">
    <location>
        <begin position="35"/>
        <end position="61"/>
    </location>
</feature>
<accession>A0A5C6VXH5</accession>
<comment type="caution">
    <text evidence="3">The sequence shown here is derived from an EMBL/GenBank/DDBJ whole genome shotgun (WGS) entry which is preliminary data.</text>
</comment>
<feature type="signal peptide" evidence="2">
    <location>
        <begin position="1"/>
        <end position="22"/>
    </location>
</feature>
<feature type="compositionally biased region" description="Polar residues" evidence="1">
    <location>
        <begin position="23"/>
        <end position="34"/>
    </location>
</feature>
<gene>
    <name evidence="3" type="ORF">FS935_17415</name>
</gene>
<dbReference type="RefSeq" id="WP_146949920.1">
    <property type="nucleotide sequence ID" value="NZ_VOQF01000012.1"/>
</dbReference>
<dbReference type="Proteomes" id="UP000321363">
    <property type="component" value="Unassembled WGS sequence"/>
</dbReference>
<evidence type="ECO:0000256" key="2">
    <source>
        <dbReference type="SAM" id="SignalP"/>
    </source>
</evidence>
<dbReference type="EMBL" id="VOQF01000012">
    <property type="protein sequence ID" value="TXC89254.1"/>
    <property type="molecule type" value="Genomic_DNA"/>
</dbReference>
<protein>
    <recommendedName>
        <fullName evidence="5">DUF3993 domain-containing protein</fullName>
    </recommendedName>
</protein>
<dbReference type="AlphaFoldDB" id="A0A5C6VXH5"/>
<evidence type="ECO:0000313" key="3">
    <source>
        <dbReference type="EMBL" id="TXC89254.1"/>
    </source>
</evidence>
<proteinExistence type="predicted"/>
<dbReference type="PROSITE" id="PS51257">
    <property type="entry name" value="PROKAR_LIPOPROTEIN"/>
    <property type="match status" value="1"/>
</dbReference>
<evidence type="ECO:0008006" key="5">
    <source>
        <dbReference type="Google" id="ProtNLM"/>
    </source>
</evidence>
<sequence>MKMNLCLSLLLAAFLVTGCQSGAEDQTENTSEQENITENDSTNEESPEDVENTAEIDENNDEPQKSHEEIIKEKADEIITLLKEDDVEKLSEYVHPEKGLLFSPYVYVEENAVTFKKDQVEKFLNDEKEYMWGNEDGSGHPIELTPADYYDKYVFDASFDEEDEVVFDPKEARGNMIRNVKDIFPDAHVVEYYVRGTEEYDNMDWKALNLAFEQDESGEWKLVAIVHDQWTI</sequence>